<dbReference type="InterPro" id="IPR029052">
    <property type="entry name" value="Metallo-depent_PP-like"/>
</dbReference>
<proteinExistence type="inferred from homology"/>
<dbReference type="Pfam" id="PF09587">
    <property type="entry name" value="PGA_cap"/>
    <property type="match status" value="1"/>
</dbReference>
<dbReference type="InterPro" id="IPR019079">
    <property type="entry name" value="Capsule_synth_CapA"/>
</dbReference>
<evidence type="ECO:0000259" key="2">
    <source>
        <dbReference type="Pfam" id="PF09587"/>
    </source>
</evidence>
<dbReference type="AlphaFoldDB" id="A0A933IG94"/>
<sequence length="121" mass="13436">MGRLAIDCGAKIVHGHHPHVLQGVEFYKRGIIAYSLGNFIFDQINEICRESTLLFAELKGDSLTAVSLVPLEIVKNRPVPAGKAKSKTIHTRLQHLCRKLGTVVLLEDQTLQLRPAAKRSE</sequence>
<dbReference type="PANTHER" id="PTHR33393:SF11">
    <property type="entry name" value="POLYGLUTAMINE SYNTHESIS ACCESSORY PROTEIN RV0574C-RELATED"/>
    <property type="match status" value="1"/>
</dbReference>
<comment type="similarity">
    <text evidence="1">Belongs to the CapA family.</text>
</comment>
<reference evidence="3" key="1">
    <citation type="submission" date="2020-07" db="EMBL/GenBank/DDBJ databases">
        <title>Huge and variable diversity of episymbiotic CPR bacteria and DPANN archaea in groundwater ecosystems.</title>
        <authorList>
            <person name="He C.Y."/>
            <person name="Keren R."/>
            <person name="Whittaker M."/>
            <person name="Farag I.F."/>
            <person name="Doudna J."/>
            <person name="Cate J.H.D."/>
            <person name="Banfield J.F."/>
        </authorList>
    </citation>
    <scope>NUCLEOTIDE SEQUENCE</scope>
    <source>
        <strain evidence="3">NC_groundwater_1520_Pr4_B-0.1um_53_5</strain>
    </source>
</reference>
<protein>
    <submittedName>
        <fullName evidence="3">CapA family protein</fullName>
    </submittedName>
</protein>
<dbReference type="SUPFAM" id="SSF56300">
    <property type="entry name" value="Metallo-dependent phosphatases"/>
    <property type="match status" value="1"/>
</dbReference>
<feature type="domain" description="Capsule synthesis protein CapA" evidence="2">
    <location>
        <begin position="3"/>
        <end position="43"/>
    </location>
</feature>
<dbReference type="InterPro" id="IPR052169">
    <property type="entry name" value="CW_Biosynth-Accessory"/>
</dbReference>
<comment type="caution">
    <text evidence="3">The sequence shown here is derived from an EMBL/GenBank/DDBJ whole genome shotgun (WGS) entry which is preliminary data.</text>
</comment>
<dbReference type="Proteomes" id="UP000736328">
    <property type="component" value="Unassembled WGS sequence"/>
</dbReference>
<name>A0A933IG94_UNCT6</name>
<dbReference type="EMBL" id="JACQXR010000163">
    <property type="protein sequence ID" value="MBI4727853.1"/>
    <property type="molecule type" value="Genomic_DNA"/>
</dbReference>
<evidence type="ECO:0000256" key="1">
    <source>
        <dbReference type="ARBA" id="ARBA00005662"/>
    </source>
</evidence>
<evidence type="ECO:0000313" key="3">
    <source>
        <dbReference type="EMBL" id="MBI4727853.1"/>
    </source>
</evidence>
<accession>A0A933IG94</accession>
<evidence type="ECO:0000313" key="4">
    <source>
        <dbReference type="Proteomes" id="UP000736328"/>
    </source>
</evidence>
<gene>
    <name evidence="3" type="ORF">HY768_11680</name>
</gene>
<dbReference type="PANTHER" id="PTHR33393">
    <property type="entry name" value="POLYGLUTAMINE SYNTHESIS ACCESSORY PROTEIN RV0574C-RELATED"/>
    <property type="match status" value="1"/>
</dbReference>
<organism evidence="3 4">
    <name type="scientific">candidate division TA06 bacterium</name>
    <dbReference type="NCBI Taxonomy" id="2250710"/>
    <lineage>
        <taxon>Bacteria</taxon>
        <taxon>Bacteria division TA06</taxon>
    </lineage>
</organism>